<dbReference type="RefSeq" id="WP_087913538.1">
    <property type="nucleotide sequence ID" value="NZ_CP021780.1"/>
</dbReference>
<dbReference type="InterPro" id="IPR014031">
    <property type="entry name" value="Ketoacyl_synth_C"/>
</dbReference>
<dbReference type="InterPro" id="IPR057737">
    <property type="entry name" value="Condensation_MtbB-like"/>
</dbReference>
<evidence type="ECO:0000313" key="13">
    <source>
        <dbReference type="Proteomes" id="UP000249890"/>
    </source>
</evidence>
<dbReference type="InterPro" id="IPR054514">
    <property type="entry name" value="RhiE-like_linker"/>
</dbReference>
<keyword evidence="4" id="KW-0596">Phosphopantetheine</keyword>
<dbReference type="Pfam" id="PF22336">
    <property type="entry name" value="RhiE-like_linker"/>
    <property type="match status" value="1"/>
</dbReference>
<dbReference type="InterPro" id="IPR001242">
    <property type="entry name" value="Condensation_dom"/>
</dbReference>
<evidence type="ECO:0000259" key="10">
    <source>
        <dbReference type="PROSITE" id="PS50075"/>
    </source>
</evidence>
<dbReference type="PROSITE" id="PS52004">
    <property type="entry name" value="KS3_2"/>
    <property type="match status" value="1"/>
</dbReference>
<dbReference type="SMART" id="SM00825">
    <property type="entry name" value="PKS_KS"/>
    <property type="match status" value="1"/>
</dbReference>
<keyword evidence="8" id="KW-0808">Transferase</keyword>
<dbReference type="InterPro" id="IPR016039">
    <property type="entry name" value="Thiolase-like"/>
</dbReference>
<dbReference type="SMART" id="SM01294">
    <property type="entry name" value="PKS_PP_betabranch"/>
    <property type="match status" value="1"/>
</dbReference>
<dbReference type="Proteomes" id="UP000249890">
    <property type="component" value="Chromosome"/>
</dbReference>
<dbReference type="PROSITE" id="PS00012">
    <property type="entry name" value="PHOSPHOPANTETHEINE"/>
    <property type="match status" value="1"/>
</dbReference>
<evidence type="ECO:0000256" key="4">
    <source>
        <dbReference type="ARBA" id="ARBA00022450"/>
    </source>
</evidence>
<evidence type="ECO:0000256" key="5">
    <source>
        <dbReference type="ARBA" id="ARBA00022490"/>
    </source>
</evidence>
<dbReference type="SUPFAM" id="SSF52777">
    <property type="entry name" value="CoA-dependent acyltransferases"/>
    <property type="match status" value="4"/>
</dbReference>
<evidence type="ECO:0000256" key="7">
    <source>
        <dbReference type="ARBA" id="ARBA00022598"/>
    </source>
</evidence>
<dbReference type="EMBL" id="CP021780">
    <property type="protein sequence ID" value="ASA19514.1"/>
    <property type="molecule type" value="Genomic_DNA"/>
</dbReference>
<dbReference type="Gene3D" id="1.10.1200.10">
    <property type="entry name" value="ACP-like"/>
    <property type="match status" value="3"/>
</dbReference>
<dbReference type="GO" id="GO:0006633">
    <property type="term" value="P:fatty acid biosynthetic process"/>
    <property type="evidence" value="ECO:0007669"/>
    <property type="project" value="TreeGrafter"/>
</dbReference>
<evidence type="ECO:0008006" key="14">
    <source>
        <dbReference type="Google" id="ProtNLM"/>
    </source>
</evidence>
<dbReference type="InterPro" id="IPR020841">
    <property type="entry name" value="PKS_Beta-ketoAc_synthase_dom"/>
</dbReference>
<comment type="subcellular location">
    <subcellularLocation>
        <location evidence="2">Cytoplasm</location>
    </subcellularLocation>
</comment>
<dbReference type="InterPro" id="IPR014030">
    <property type="entry name" value="Ketoacyl_synth_N"/>
</dbReference>
<keyword evidence="7" id="KW-0436">Ligase</keyword>
<dbReference type="SUPFAM" id="SSF47336">
    <property type="entry name" value="ACP-like"/>
    <property type="match status" value="3"/>
</dbReference>
<gene>
    <name evidence="12" type="ORF">B9T62_00885</name>
</gene>
<name>A0A2Z2K4Z9_9BACL</name>
<evidence type="ECO:0000313" key="12">
    <source>
        <dbReference type="EMBL" id="ASA19514.1"/>
    </source>
</evidence>
<dbReference type="GO" id="GO:0004312">
    <property type="term" value="F:fatty acid synthase activity"/>
    <property type="evidence" value="ECO:0007669"/>
    <property type="project" value="TreeGrafter"/>
</dbReference>
<comment type="pathway">
    <text evidence="3">Antibiotic biosynthesis.</text>
</comment>
<evidence type="ECO:0000256" key="3">
    <source>
        <dbReference type="ARBA" id="ARBA00004792"/>
    </source>
</evidence>
<evidence type="ECO:0000259" key="11">
    <source>
        <dbReference type="PROSITE" id="PS52004"/>
    </source>
</evidence>
<feature type="domain" description="Carrier" evidence="10">
    <location>
        <begin position="40"/>
        <end position="117"/>
    </location>
</feature>
<sequence length="1917" mass="215816">MDDQIKLVYQQIQGGQLDPSAAVEQLKLLASRQAPRASGQLQNQLQAVLLEIVCELLKVDIQEIDIDTELSEYGFDSILITDFANALNKRMKLNLTPAVFFDNPSIRTCTQSLLEQYEEEIAAYYASASPPLIQAGDGRQLLEQVKAVLLEVISKLLKVSAGELDPDTELSEYGFDSIMLTELSNLLNSEYKLELTPAMFFDNPTIHRFAEYLIQEYEEVFVSSNQEIQRTVPPEQQKELSGTRTAPFLPQPTDEHAYAVEPIAIVGISAKFPQAENANEFWNNIIEGKNCITEVPDDRWNWRDYAEQGSDPSAASGLRWGGFIGGVDEFDPLFFKISPREAELMDPQQRQMLSTVWHALEDAGLHPEEFSQHTTGVFIAAGPGEYKDIVTIPASEPMGPVTVVPSSIPNRISYALNLRGPSEYCEAACSSSLVALHHAVQSIRRKECEQAVVGAVNLLLSPMGFVGFETMGNLSTDGNAKSFQFDAEGYARSEGVGALIIKPLHLAVEQGDHIYALIQGTGTAHGGKGISLTAPNPAGMQAAIAQAYESAGIDPSTVSYVEANGVASPLGDSIEINALKCIAPAERETGCCQVSSLKPCIGHGEVVSGMAQLIKAIYALRHRVIPGVPGFTRLHEHISLKGSTLQISAENRAWKAAKDGSGHAVPRRAGVNSYGFGGVNAHAVLEEYIPQPVDAAGSSGVAKPQMVIFSAKNRERLHIVVERMLAFAEMHEDLNIPDFAYTLQTGRQAMECRMAVIITDREELIQKLRMYLHEEHVQSTPDPFLPWFMGEQPEERLAAKKLISGSTEELMIQELMKENNLEKLALHWVQGGNIPWRQLHPAARLRKLSLPVYPFEKKRYWLEPKPSSSVNYRSSVKQVQSPSLTACEPPALLDYLKQEISELLAIPVEELRGDQSLRNLGFNSIQAVKLRHTLETSFAAAVPMVTISGVETIEQMEQNLSDIVDPSQFNGNGLLNAEADYYPQVVMQPEQRFEPFPLSDMQESFLTGRKLRIGKDWVGCHIYLELAADALDIYRLQSAWNRLMAYHDMLRTKIMANGRQQVQEVVPLYVIKTVDLRMKTRAGQDKHISTVREMMSHKVYDTDQWPLFEIRVSVLPDKKYMIHFSIDEFITDAGGLHMLLQQWRQLYDDLTCALPVMQLSFRDYITAARQFEHSPKYHKDLDYWITKLNAMPQGPDLPRTTEPQDKDTYKRTRLQGTLSAEAWNHLKQKAEQWKVSTTVLILALFTEMLRAWSDHRAFSLILTYYNRLPVHPQIHQVLGPFISSTIFVAEDRELPAEAGPDAFAARVRQYQEQVWSDLDHSSASGVRVLRELKSRNKINGSSYLPVVFTSLLNNEFESALQPSFFDQINYMVTQTPQVYLDHQIFERDGCLQYSWDVAEAYFGTNVIRSMFAAYSQMLEMAGAGDGFWKSEYGRPPVSGLQAGNIEQRMDIPELPRGLMLEAGPADRYESFPLTDQQMAYAFGRSQRKGGEENGCQVYQELDVQSLDIARLERAWNKLIARHDMLKAVIKREGRQAVLQEVPEFCIKVSDLRGGHEEAIQKQLSLTKQAMIEHVFALDQWPYFDLRVSIIDNQRSRVHFCIDMLIADGNSIRLLLSQLLRMYEHVENDMESAGMSFRDYVLALQRYRKSETYRISLNYWMQKFTGIPSGPQLPTSLIPKERAAFQHRQLTGVLENWQTLQQKAAHLGVAPGMVLLTAYAEVLAAWGRQLPFTIVVPCWERLPIHPDVMEVVGDFTAMSWIVVKEEDQSFSQKLCAYHAVVQEDLSHMAVSGLNALRRVAMSGAAKPDFPVVFTNLFTSSEITLPPSFKTGDKLSTTPQVYLDNISEERGGQLHICWDVAENVYPEAMVEEMFQGYQRMLKALADEPEYWERHHFGSLIQARPDFYSDIVKDGRVILK</sequence>
<dbReference type="InterPro" id="IPR050091">
    <property type="entry name" value="PKS_NRPS_Biosynth_Enz"/>
</dbReference>
<comment type="cofactor">
    <cofactor evidence="1">
        <name>pantetheine 4'-phosphate</name>
        <dbReference type="ChEBI" id="CHEBI:47942"/>
    </cofactor>
</comment>
<dbReference type="SMART" id="SM00823">
    <property type="entry name" value="PKS_PP"/>
    <property type="match status" value="3"/>
</dbReference>
<dbReference type="Gene3D" id="1.10.1240.100">
    <property type="match status" value="1"/>
</dbReference>
<dbReference type="PROSITE" id="PS50075">
    <property type="entry name" value="CARRIER"/>
    <property type="match status" value="3"/>
</dbReference>
<dbReference type="InterPro" id="IPR009081">
    <property type="entry name" value="PP-bd_ACP"/>
</dbReference>
<dbReference type="Pfam" id="PF02801">
    <property type="entry name" value="Ketoacyl-synt_C"/>
    <property type="match status" value="1"/>
</dbReference>
<keyword evidence="13" id="KW-1185">Reference proteome</keyword>
<dbReference type="Gene3D" id="3.30.559.10">
    <property type="entry name" value="Chloramphenicol acetyltransferase-like domain"/>
    <property type="match status" value="2"/>
</dbReference>
<protein>
    <recommendedName>
        <fullName evidence="14">Carrier domain-containing protein</fullName>
    </recommendedName>
</protein>
<evidence type="ECO:0000256" key="8">
    <source>
        <dbReference type="ARBA" id="ARBA00022679"/>
    </source>
</evidence>
<dbReference type="InterPro" id="IPR020806">
    <property type="entry name" value="PKS_PP-bd"/>
</dbReference>
<dbReference type="Gene3D" id="3.30.559.30">
    <property type="entry name" value="Nonribosomal peptide synthetase, condensation domain"/>
    <property type="match status" value="2"/>
</dbReference>
<feature type="domain" description="Carrier" evidence="10">
    <location>
        <begin position="890"/>
        <end position="964"/>
    </location>
</feature>
<dbReference type="Pfam" id="PF00109">
    <property type="entry name" value="ketoacyl-synt"/>
    <property type="match status" value="1"/>
</dbReference>
<dbReference type="CDD" id="cd00833">
    <property type="entry name" value="PKS"/>
    <property type="match status" value="1"/>
</dbReference>
<dbReference type="PANTHER" id="PTHR43775:SF37">
    <property type="entry name" value="SI:DKEY-61P9.11"/>
    <property type="match status" value="1"/>
</dbReference>
<dbReference type="GO" id="GO:0005737">
    <property type="term" value="C:cytoplasm"/>
    <property type="evidence" value="ECO:0007669"/>
    <property type="project" value="UniProtKB-SubCell"/>
</dbReference>
<organism evidence="12 13">
    <name type="scientific">Paenibacillus donghaensis</name>
    <dbReference type="NCBI Taxonomy" id="414771"/>
    <lineage>
        <taxon>Bacteria</taxon>
        <taxon>Bacillati</taxon>
        <taxon>Bacillota</taxon>
        <taxon>Bacilli</taxon>
        <taxon>Bacillales</taxon>
        <taxon>Paenibacillaceae</taxon>
        <taxon>Paenibacillus</taxon>
    </lineage>
</organism>
<proteinExistence type="predicted"/>
<dbReference type="FunFam" id="3.30.559.10:FF:000023">
    <property type="entry name" value="Non-ribosomal peptide synthetase"/>
    <property type="match status" value="2"/>
</dbReference>
<evidence type="ECO:0000256" key="2">
    <source>
        <dbReference type="ARBA" id="ARBA00004496"/>
    </source>
</evidence>
<dbReference type="InterPro" id="IPR006162">
    <property type="entry name" value="Ppantetheine_attach_site"/>
</dbReference>
<feature type="domain" description="Carrier" evidence="10">
    <location>
        <begin position="140"/>
        <end position="217"/>
    </location>
</feature>
<keyword evidence="9" id="KW-0677">Repeat</keyword>
<dbReference type="GO" id="GO:0005886">
    <property type="term" value="C:plasma membrane"/>
    <property type="evidence" value="ECO:0007669"/>
    <property type="project" value="TreeGrafter"/>
</dbReference>
<dbReference type="GO" id="GO:0071770">
    <property type="term" value="P:DIM/DIP cell wall layer assembly"/>
    <property type="evidence" value="ECO:0007669"/>
    <property type="project" value="TreeGrafter"/>
</dbReference>
<feature type="domain" description="Ketosynthase family 3 (KS3)" evidence="11">
    <location>
        <begin position="260"/>
        <end position="687"/>
    </location>
</feature>
<dbReference type="SUPFAM" id="SSF53901">
    <property type="entry name" value="Thiolase-like"/>
    <property type="match status" value="1"/>
</dbReference>
<accession>A0A2Z2K4Z9</accession>
<reference evidence="12 13" key="1">
    <citation type="submission" date="2017-06" db="EMBL/GenBank/DDBJ databases">
        <title>Complete genome sequence of Paenibacillus donghaensis KCTC 13049T isolated from East Sea sediment, South Korea.</title>
        <authorList>
            <person name="Jung B.K."/>
            <person name="Hong S.-J."/>
            <person name="Shin J.-H."/>
        </authorList>
    </citation>
    <scope>NUCLEOTIDE SEQUENCE [LARGE SCALE GENOMIC DNA]</scope>
    <source>
        <strain evidence="12 13">KCTC 13049</strain>
    </source>
</reference>
<dbReference type="CDD" id="cd19535">
    <property type="entry name" value="Cyc_NRPS"/>
    <property type="match status" value="2"/>
</dbReference>
<dbReference type="PANTHER" id="PTHR43775">
    <property type="entry name" value="FATTY ACID SYNTHASE"/>
    <property type="match status" value="1"/>
</dbReference>
<dbReference type="GO" id="GO:0031177">
    <property type="term" value="F:phosphopantetheine binding"/>
    <property type="evidence" value="ECO:0007669"/>
    <property type="project" value="InterPro"/>
</dbReference>
<dbReference type="InterPro" id="IPR036736">
    <property type="entry name" value="ACP-like_sf"/>
</dbReference>
<evidence type="ECO:0000256" key="1">
    <source>
        <dbReference type="ARBA" id="ARBA00001957"/>
    </source>
</evidence>
<keyword evidence="5" id="KW-0963">Cytoplasm</keyword>
<dbReference type="Gene3D" id="3.40.47.10">
    <property type="match status" value="1"/>
</dbReference>
<evidence type="ECO:0000256" key="9">
    <source>
        <dbReference type="ARBA" id="ARBA00022737"/>
    </source>
</evidence>
<dbReference type="KEGG" id="pdh:B9T62_00885"/>
<dbReference type="OrthoDB" id="9765680at2"/>
<dbReference type="Pfam" id="PF00668">
    <property type="entry name" value="Condensation"/>
    <property type="match status" value="2"/>
</dbReference>
<dbReference type="InterPro" id="IPR023213">
    <property type="entry name" value="CAT-like_dom_sf"/>
</dbReference>
<keyword evidence="6" id="KW-0597">Phosphoprotein</keyword>
<dbReference type="Pfam" id="PF00550">
    <property type="entry name" value="PP-binding"/>
    <property type="match status" value="3"/>
</dbReference>
<evidence type="ECO:0000256" key="6">
    <source>
        <dbReference type="ARBA" id="ARBA00022553"/>
    </source>
</evidence>